<dbReference type="Gene3D" id="3.40.1440.10">
    <property type="entry name" value="GIY-YIG endonuclease"/>
    <property type="match status" value="1"/>
</dbReference>
<dbReference type="RefSeq" id="WP_092743308.1">
    <property type="nucleotide sequence ID" value="NZ_FNOV01000016.1"/>
</dbReference>
<dbReference type="SUPFAM" id="SSF82771">
    <property type="entry name" value="GIY-YIG endonuclease"/>
    <property type="match status" value="1"/>
</dbReference>
<organism evidence="1 2">
    <name type="scientific">Hymenobacter psychrophilus</name>
    <dbReference type="NCBI Taxonomy" id="651662"/>
    <lineage>
        <taxon>Bacteria</taxon>
        <taxon>Pseudomonadati</taxon>
        <taxon>Bacteroidota</taxon>
        <taxon>Cytophagia</taxon>
        <taxon>Cytophagales</taxon>
        <taxon>Hymenobacteraceae</taxon>
        <taxon>Hymenobacter</taxon>
    </lineage>
</organism>
<dbReference type="InterPro" id="IPR035901">
    <property type="entry name" value="GIY-YIG_endonuc_sf"/>
</dbReference>
<proteinExistence type="predicted"/>
<gene>
    <name evidence="1" type="ORF">SAMN04488069_11644</name>
</gene>
<dbReference type="Proteomes" id="UP000199249">
    <property type="component" value="Unassembled WGS sequence"/>
</dbReference>
<dbReference type="CDD" id="cd00719">
    <property type="entry name" value="GIY-YIG_SF"/>
    <property type="match status" value="1"/>
</dbReference>
<evidence type="ECO:0000313" key="1">
    <source>
        <dbReference type="EMBL" id="SDY86668.1"/>
    </source>
</evidence>
<sequence length="324" mass="36381">MSLPIIDSLGFQAEAGHDVTGRVSIADRFPASKSRCGIYLLQFSDGTFYIGQAVDAVRRFAQHRKNYDTIVRHWFQSVAKGQLDQVEQRLIRQAEAAGLLLTNKTFVTNVVGDTDLDLLVSPAEQAVWLADGHPLDNEGVDLSQSVEEKFKVKYRQNFRQLQRLPAYTRVQVLLRAYITLGIPAYKKTEQAFWALSCLPSTSGGSRYFTLNMNGMEVLAAGSEKATNQGFVFAIVTGSFYSTPAEKARFLRAYAYNIESTTYQAAGTDQYRINFKGMSFLLTALQQEPAFRLSVREMSLRLMRRGGTIYSPYHCFDLAEDVLRG</sequence>
<protein>
    <recommendedName>
        <fullName evidence="3">GIY-YIG catalytic domain-containing protein</fullName>
    </recommendedName>
</protein>
<keyword evidence="2" id="KW-1185">Reference proteome</keyword>
<name>A0A1H3NCS6_9BACT</name>
<accession>A0A1H3NCS6</accession>
<evidence type="ECO:0000313" key="2">
    <source>
        <dbReference type="Proteomes" id="UP000199249"/>
    </source>
</evidence>
<dbReference type="STRING" id="651662.SAMN04488069_11644"/>
<reference evidence="2" key="1">
    <citation type="submission" date="2016-10" db="EMBL/GenBank/DDBJ databases">
        <authorList>
            <person name="Varghese N."/>
            <person name="Submissions S."/>
        </authorList>
    </citation>
    <scope>NUCLEOTIDE SEQUENCE [LARGE SCALE GENOMIC DNA]</scope>
    <source>
        <strain evidence="2">CGMCC 1.8975</strain>
    </source>
</reference>
<dbReference type="AlphaFoldDB" id="A0A1H3NCS6"/>
<dbReference type="OrthoDB" id="138787at2"/>
<evidence type="ECO:0008006" key="3">
    <source>
        <dbReference type="Google" id="ProtNLM"/>
    </source>
</evidence>
<dbReference type="EMBL" id="FNOV01000016">
    <property type="protein sequence ID" value="SDY86668.1"/>
    <property type="molecule type" value="Genomic_DNA"/>
</dbReference>